<dbReference type="Pfam" id="PF00249">
    <property type="entry name" value="Myb_DNA-binding"/>
    <property type="match status" value="1"/>
</dbReference>
<dbReference type="PANTHER" id="PTHR31003:SF3">
    <property type="entry name" value="HOMEODOMAIN-LIKE SUPERFAMILY PROTEIN-RELATED"/>
    <property type="match status" value="1"/>
</dbReference>
<dbReference type="GO" id="GO:0003677">
    <property type="term" value="F:DNA binding"/>
    <property type="evidence" value="ECO:0007669"/>
    <property type="project" value="UniProtKB-KW"/>
</dbReference>
<dbReference type="AlphaFoldDB" id="A0A6D2K950"/>
<dbReference type="NCBIfam" id="TIGR01557">
    <property type="entry name" value="myb_SHAQKYF"/>
    <property type="match status" value="1"/>
</dbReference>
<sequence length="363" mass="41072">MGSFGDELSLGLRRHSSMLPMNTISGFPRKASKIIINVSEEHVEKLEEEKRKIEDCDLQLPLCLEILNNAISYLKEETKRCSEMNTQPLLKDFISLNNNKPIREEHKEEDGIEMQLLRREELMKENKFLQWKANDHFSNHRFSDTKIERNEEKSTNGLSMLLIPGMTTPKVETGLGLGLASSSMVNGRRKGIASCSSMPQPPPPLQPPYLQQQALRRKQRRCWTPELHRRFVDALQQLGGPGVATPKQIREHMQEEGLTNDEVKSHLQKYRLHMRKPNSNPEKQSSVVLGFSLWNSSSQEEEEEETGEGGGGSSSKRSNSQSDSPQGPLQLPCTTTTTGGDSSMEDAEDAKSENFQMERLRTP</sequence>
<reference evidence="8" key="1">
    <citation type="submission" date="2020-01" db="EMBL/GenBank/DDBJ databases">
        <authorList>
            <person name="Mishra B."/>
        </authorList>
    </citation>
    <scope>NUCLEOTIDE SEQUENCE [LARGE SCALE GENOMIC DNA]</scope>
</reference>
<dbReference type="EMBL" id="CACVBM020001385">
    <property type="protein sequence ID" value="CAA7048291.1"/>
    <property type="molecule type" value="Genomic_DNA"/>
</dbReference>
<dbReference type="InterPro" id="IPR017930">
    <property type="entry name" value="Myb_dom"/>
</dbReference>
<evidence type="ECO:0000256" key="6">
    <source>
        <dbReference type="SAM" id="MobiDB-lite"/>
    </source>
</evidence>
<evidence type="ECO:0000256" key="5">
    <source>
        <dbReference type="ARBA" id="ARBA00023242"/>
    </source>
</evidence>
<comment type="caution">
    <text evidence="8">The sequence shown here is derived from an EMBL/GenBank/DDBJ whole genome shotgun (WGS) entry which is preliminary data.</text>
</comment>
<gene>
    <name evidence="8" type="ORF">MERR_LOCUS35526</name>
</gene>
<dbReference type="FunFam" id="1.10.10.60:FF:000002">
    <property type="entry name" value="Myb family transcription factor"/>
    <property type="match status" value="1"/>
</dbReference>
<dbReference type="InterPro" id="IPR009057">
    <property type="entry name" value="Homeodomain-like_sf"/>
</dbReference>
<dbReference type="InterPro" id="IPR058673">
    <property type="entry name" value="HHO5-like_N"/>
</dbReference>
<evidence type="ECO:0000313" key="9">
    <source>
        <dbReference type="Proteomes" id="UP000467841"/>
    </source>
</evidence>
<dbReference type="OrthoDB" id="1908613at2759"/>
<feature type="region of interest" description="Disordered" evidence="6">
    <location>
        <begin position="292"/>
        <end position="363"/>
    </location>
</feature>
<evidence type="ECO:0000259" key="7">
    <source>
        <dbReference type="PROSITE" id="PS51294"/>
    </source>
</evidence>
<keyword evidence="5" id="KW-0539">Nucleus</keyword>
<keyword evidence="9" id="KW-1185">Reference proteome</keyword>
<organism evidence="8 9">
    <name type="scientific">Microthlaspi erraticum</name>
    <dbReference type="NCBI Taxonomy" id="1685480"/>
    <lineage>
        <taxon>Eukaryota</taxon>
        <taxon>Viridiplantae</taxon>
        <taxon>Streptophyta</taxon>
        <taxon>Embryophyta</taxon>
        <taxon>Tracheophyta</taxon>
        <taxon>Spermatophyta</taxon>
        <taxon>Magnoliopsida</taxon>
        <taxon>eudicotyledons</taxon>
        <taxon>Gunneridae</taxon>
        <taxon>Pentapetalae</taxon>
        <taxon>rosids</taxon>
        <taxon>malvids</taxon>
        <taxon>Brassicales</taxon>
        <taxon>Brassicaceae</taxon>
        <taxon>Coluteocarpeae</taxon>
        <taxon>Microthlaspi</taxon>
    </lineage>
</organism>
<feature type="domain" description="HTH myb-type" evidence="7">
    <location>
        <begin position="215"/>
        <end position="275"/>
    </location>
</feature>
<proteinExistence type="predicted"/>
<dbReference type="InterPro" id="IPR001005">
    <property type="entry name" value="SANT/Myb"/>
</dbReference>
<evidence type="ECO:0000256" key="1">
    <source>
        <dbReference type="ARBA" id="ARBA00004123"/>
    </source>
</evidence>
<dbReference type="Pfam" id="PF26575">
    <property type="entry name" value="HHO5_N"/>
    <property type="match status" value="1"/>
</dbReference>
<evidence type="ECO:0000256" key="4">
    <source>
        <dbReference type="ARBA" id="ARBA00023163"/>
    </source>
</evidence>
<feature type="compositionally biased region" description="Basic and acidic residues" evidence="6">
    <location>
        <begin position="349"/>
        <end position="363"/>
    </location>
</feature>
<dbReference type="InterPro" id="IPR006447">
    <property type="entry name" value="Myb_dom_plants"/>
</dbReference>
<dbReference type="SUPFAM" id="SSF46689">
    <property type="entry name" value="Homeodomain-like"/>
    <property type="match status" value="1"/>
</dbReference>
<evidence type="ECO:0000313" key="8">
    <source>
        <dbReference type="EMBL" id="CAA7048291.1"/>
    </source>
</evidence>
<dbReference type="Proteomes" id="UP000467841">
    <property type="component" value="Unassembled WGS sequence"/>
</dbReference>
<dbReference type="InterPro" id="IPR044787">
    <property type="entry name" value="HHO5-like"/>
</dbReference>
<keyword evidence="3" id="KW-0238">DNA-binding</keyword>
<dbReference type="PROSITE" id="PS51294">
    <property type="entry name" value="HTH_MYB"/>
    <property type="match status" value="1"/>
</dbReference>
<feature type="compositionally biased region" description="Low complexity" evidence="6">
    <location>
        <begin position="314"/>
        <end position="324"/>
    </location>
</feature>
<comment type="subcellular location">
    <subcellularLocation>
        <location evidence="1">Nucleus</location>
    </subcellularLocation>
</comment>
<evidence type="ECO:0000256" key="2">
    <source>
        <dbReference type="ARBA" id="ARBA00023015"/>
    </source>
</evidence>
<evidence type="ECO:0000256" key="3">
    <source>
        <dbReference type="ARBA" id="ARBA00023125"/>
    </source>
</evidence>
<accession>A0A6D2K950</accession>
<keyword evidence="4" id="KW-0804">Transcription</keyword>
<feature type="compositionally biased region" description="Polar residues" evidence="6">
    <location>
        <begin position="332"/>
        <end position="341"/>
    </location>
</feature>
<dbReference type="PANTHER" id="PTHR31003">
    <property type="entry name" value="MYB FAMILY TRANSCRIPTION FACTOR"/>
    <property type="match status" value="1"/>
</dbReference>
<protein>
    <recommendedName>
        <fullName evidence="7">HTH myb-type domain-containing protein</fullName>
    </recommendedName>
</protein>
<dbReference type="Gene3D" id="1.10.10.60">
    <property type="entry name" value="Homeodomain-like"/>
    <property type="match status" value="1"/>
</dbReference>
<name>A0A6D2K950_9BRAS</name>
<dbReference type="GO" id="GO:0003700">
    <property type="term" value="F:DNA-binding transcription factor activity"/>
    <property type="evidence" value="ECO:0007669"/>
    <property type="project" value="InterPro"/>
</dbReference>
<keyword evidence="2" id="KW-0805">Transcription regulation</keyword>
<dbReference type="GO" id="GO:0005634">
    <property type="term" value="C:nucleus"/>
    <property type="evidence" value="ECO:0007669"/>
    <property type="project" value="UniProtKB-SubCell"/>
</dbReference>